<dbReference type="AlphaFoldDB" id="A0AAD9XAX8"/>
<protein>
    <recommendedName>
        <fullName evidence="2">NB-ARC domain-containing protein</fullName>
    </recommendedName>
</protein>
<dbReference type="Pfam" id="PF00931">
    <property type="entry name" value="NB-ARC"/>
    <property type="match status" value="1"/>
</dbReference>
<proteinExistence type="predicted"/>
<evidence type="ECO:0000256" key="1">
    <source>
        <dbReference type="ARBA" id="ARBA00022821"/>
    </source>
</evidence>
<reference evidence="3" key="1">
    <citation type="journal article" date="2023" name="Plant J.">
        <title>Genome sequences and population genomics provide insights into the demographic history, inbreeding, and mutation load of two 'living fossil' tree species of Dipteronia.</title>
        <authorList>
            <person name="Feng Y."/>
            <person name="Comes H.P."/>
            <person name="Chen J."/>
            <person name="Zhu S."/>
            <person name="Lu R."/>
            <person name="Zhang X."/>
            <person name="Li P."/>
            <person name="Qiu J."/>
            <person name="Olsen K.M."/>
            <person name="Qiu Y."/>
        </authorList>
    </citation>
    <scope>NUCLEOTIDE SEQUENCE</scope>
    <source>
        <strain evidence="3">KIB01</strain>
    </source>
</reference>
<dbReference type="Proteomes" id="UP001280121">
    <property type="component" value="Unassembled WGS sequence"/>
</dbReference>
<name>A0AAD9XAX8_9ROSI</name>
<feature type="domain" description="NB-ARC" evidence="2">
    <location>
        <begin position="104"/>
        <end position="147"/>
    </location>
</feature>
<dbReference type="GO" id="GO:0043531">
    <property type="term" value="F:ADP binding"/>
    <property type="evidence" value="ECO:0007669"/>
    <property type="project" value="InterPro"/>
</dbReference>
<dbReference type="PANTHER" id="PTHR36766:SF40">
    <property type="entry name" value="DISEASE RESISTANCE PROTEIN RGA3"/>
    <property type="match status" value="1"/>
</dbReference>
<accession>A0AAD9XAX8</accession>
<dbReference type="GO" id="GO:0006952">
    <property type="term" value="P:defense response"/>
    <property type="evidence" value="ECO:0007669"/>
    <property type="project" value="UniProtKB-KW"/>
</dbReference>
<dbReference type="InterPro" id="IPR002182">
    <property type="entry name" value="NB-ARC"/>
</dbReference>
<keyword evidence="1" id="KW-0611">Plant defense</keyword>
<organism evidence="3 4">
    <name type="scientific">Dipteronia dyeriana</name>
    <dbReference type="NCBI Taxonomy" id="168575"/>
    <lineage>
        <taxon>Eukaryota</taxon>
        <taxon>Viridiplantae</taxon>
        <taxon>Streptophyta</taxon>
        <taxon>Embryophyta</taxon>
        <taxon>Tracheophyta</taxon>
        <taxon>Spermatophyta</taxon>
        <taxon>Magnoliopsida</taxon>
        <taxon>eudicotyledons</taxon>
        <taxon>Gunneridae</taxon>
        <taxon>Pentapetalae</taxon>
        <taxon>rosids</taxon>
        <taxon>malvids</taxon>
        <taxon>Sapindales</taxon>
        <taxon>Sapindaceae</taxon>
        <taxon>Hippocastanoideae</taxon>
        <taxon>Acereae</taxon>
        <taxon>Dipteronia</taxon>
    </lineage>
</organism>
<evidence type="ECO:0000313" key="4">
    <source>
        <dbReference type="Proteomes" id="UP001280121"/>
    </source>
</evidence>
<dbReference type="Gene3D" id="3.40.50.300">
    <property type="entry name" value="P-loop containing nucleotide triphosphate hydrolases"/>
    <property type="match status" value="1"/>
</dbReference>
<dbReference type="SUPFAM" id="SSF52540">
    <property type="entry name" value="P-loop containing nucleoside triphosphate hydrolases"/>
    <property type="match status" value="1"/>
</dbReference>
<keyword evidence="4" id="KW-1185">Reference proteome</keyword>
<evidence type="ECO:0000313" key="3">
    <source>
        <dbReference type="EMBL" id="KAK2656000.1"/>
    </source>
</evidence>
<sequence length="150" mass="16984">MLGLYDVNDILDEFATEALRRKLLAETQADSSEVRKLISVCRTIFSPIVKFNFMMRSKIEKINARLQFILEQKNGLELKENYAGRSSKVRERPVVDKTPVYDRDRDKEAIIEKLLKIKNSDSGVSIVPIIGVGGVGKTTLAHLVYNDDRG</sequence>
<comment type="caution">
    <text evidence="3">The sequence shown here is derived from an EMBL/GenBank/DDBJ whole genome shotgun (WGS) entry which is preliminary data.</text>
</comment>
<gene>
    <name evidence="3" type="ORF">Ddye_009052</name>
</gene>
<dbReference type="InterPro" id="IPR027417">
    <property type="entry name" value="P-loop_NTPase"/>
</dbReference>
<dbReference type="EMBL" id="JANJYI010000003">
    <property type="protein sequence ID" value="KAK2656000.1"/>
    <property type="molecule type" value="Genomic_DNA"/>
</dbReference>
<evidence type="ECO:0000259" key="2">
    <source>
        <dbReference type="Pfam" id="PF00931"/>
    </source>
</evidence>
<dbReference type="PANTHER" id="PTHR36766">
    <property type="entry name" value="PLANT BROAD-SPECTRUM MILDEW RESISTANCE PROTEIN RPW8"/>
    <property type="match status" value="1"/>
</dbReference>